<feature type="compositionally biased region" description="Acidic residues" evidence="7">
    <location>
        <begin position="987"/>
        <end position="999"/>
    </location>
</feature>
<feature type="region of interest" description="Disordered" evidence="7">
    <location>
        <begin position="436"/>
        <end position="455"/>
    </location>
</feature>
<feature type="compositionally biased region" description="Basic and acidic residues" evidence="7">
    <location>
        <begin position="695"/>
        <end position="723"/>
    </location>
</feature>
<feature type="compositionally biased region" description="Polar residues" evidence="7">
    <location>
        <begin position="1075"/>
        <end position="1085"/>
    </location>
</feature>
<feature type="region of interest" description="Disordered" evidence="7">
    <location>
        <begin position="1075"/>
        <end position="1098"/>
    </location>
</feature>
<dbReference type="Gene3D" id="1.20.5.4820">
    <property type="match status" value="1"/>
</dbReference>
<dbReference type="GO" id="GO:0005524">
    <property type="term" value="F:ATP binding"/>
    <property type="evidence" value="ECO:0007669"/>
    <property type="project" value="UniProtKB-KW"/>
</dbReference>
<feature type="compositionally biased region" description="Acidic residues" evidence="7">
    <location>
        <begin position="826"/>
        <end position="835"/>
    </location>
</feature>
<dbReference type="GO" id="GO:0000146">
    <property type="term" value="F:microfilament motor activity"/>
    <property type="evidence" value="ECO:0007669"/>
    <property type="project" value="TreeGrafter"/>
</dbReference>
<feature type="region of interest" description="Disordered" evidence="7">
    <location>
        <begin position="695"/>
        <end position="759"/>
    </location>
</feature>
<feature type="region of interest" description="Disordered" evidence="7">
    <location>
        <begin position="384"/>
        <end position="423"/>
    </location>
</feature>
<keyword evidence="5 6" id="KW-0009">Actin-binding</keyword>
<dbReference type="CDD" id="cd00124">
    <property type="entry name" value="MYSc"/>
    <property type="match status" value="1"/>
</dbReference>
<evidence type="ECO:0000256" key="6">
    <source>
        <dbReference type="PROSITE-ProRule" id="PRU00782"/>
    </source>
</evidence>
<feature type="region of interest" description="Disordered" evidence="7">
    <location>
        <begin position="820"/>
        <end position="999"/>
    </location>
</feature>
<feature type="region of interest" description="Disordered" evidence="7">
    <location>
        <begin position="1018"/>
        <end position="1043"/>
    </location>
</feature>
<feature type="compositionally biased region" description="Polar residues" evidence="7">
    <location>
        <begin position="437"/>
        <end position="446"/>
    </location>
</feature>
<reference evidence="9" key="1">
    <citation type="journal article" date="2020" name="J. Eukaryot. Microbiol.">
        <title>De novo Sequencing, Assembly and Annotation of the Transcriptome for the Free-Living Testate Amoeba Arcella intermedia.</title>
        <authorList>
            <person name="Ribeiro G.M."/>
            <person name="Porfirio-Sousa A.L."/>
            <person name="Maurer-Alcala X.X."/>
            <person name="Katz L.A."/>
            <person name="Lahr D.J.G."/>
        </authorList>
    </citation>
    <scope>NUCLEOTIDE SEQUENCE</scope>
</reference>
<feature type="region of interest" description="Disordered" evidence="7">
    <location>
        <begin position="470"/>
        <end position="634"/>
    </location>
</feature>
<dbReference type="SMART" id="SM00242">
    <property type="entry name" value="MYSc"/>
    <property type="match status" value="1"/>
</dbReference>
<feature type="compositionally biased region" description="Polar residues" evidence="7">
    <location>
        <begin position="891"/>
        <end position="949"/>
    </location>
</feature>
<accession>A0A6B2KWR5</accession>
<dbReference type="Gene3D" id="1.20.58.530">
    <property type="match status" value="1"/>
</dbReference>
<dbReference type="GO" id="GO:0016459">
    <property type="term" value="C:myosin complex"/>
    <property type="evidence" value="ECO:0007669"/>
    <property type="project" value="UniProtKB-KW"/>
</dbReference>
<evidence type="ECO:0000313" key="9">
    <source>
        <dbReference type="EMBL" id="NDV29087.1"/>
    </source>
</evidence>
<dbReference type="SUPFAM" id="SSF52540">
    <property type="entry name" value="P-loop containing nucleoside triphosphate hydrolases"/>
    <property type="match status" value="1"/>
</dbReference>
<feature type="compositionally biased region" description="Basic and acidic residues" evidence="7">
    <location>
        <begin position="844"/>
        <end position="855"/>
    </location>
</feature>
<feature type="compositionally biased region" description="Basic and acidic residues" evidence="7">
    <location>
        <begin position="546"/>
        <end position="565"/>
    </location>
</feature>
<keyword evidence="1" id="KW-0547">Nucleotide-binding</keyword>
<feature type="compositionally biased region" description="Basic and acidic residues" evidence="7">
    <location>
        <begin position="393"/>
        <end position="423"/>
    </location>
</feature>
<keyword evidence="4" id="KW-0505">Motor protein</keyword>
<feature type="compositionally biased region" description="Low complexity" evidence="7">
    <location>
        <begin position="1018"/>
        <end position="1028"/>
    </location>
</feature>
<dbReference type="InterPro" id="IPR027417">
    <property type="entry name" value="P-loop_NTPase"/>
</dbReference>
<dbReference type="GO" id="GO:0016020">
    <property type="term" value="C:membrane"/>
    <property type="evidence" value="ECO:0007669"/>
    <property type="project" value="TreeGrafter"/>
</dbReference>
<dbReference type="InterPro" id="IPR036961">
    <property type="entry name" value="Kinesin_motor_dom_sf"/>
</dbReference>
<evidence type="ECO:0000256" key="5">
    <source>
        <dbReference type="ARBA" id="ARBA00023203"/>
    </source>
</evidence>
<feature type="compositionally biased region" description="Basic and acidic residues" evidence="7">
    <location>
        <begin position="584"/>
        <end position="634"/>
    </location>
</feature>
<name>A0A6B2KWR5_9EUKA</name>
<feature type="domain" description="Myosin motor" evidence="8">
    <location>
        <begin position="1"/>
        <end position="294"/>
    </location>
</feature>
<organism evidence="9">
    <name type="scientific">Arcella intermedia</name>
    <dbReference type="NCBI Taxonomy" id="1963864"/>
    <lineage>
        <taxon>Eukaryota</taxon>
        <taxon>Amoebozoa</taxon>
        <taxon>Tubulinea</taxon>
        <taxon>Elardia</taxon>
        <taxon>Arcellinida</taxon>
        <taxon>Sphaerothecina</taxon>
        <taxon>Arcellidae</taxon>
        <taxon>Arcella</taxon>
    </lineage>
</organism>
<feature type="compositionally biased region" description="Low complexity" evidence="7">
    <location>
        <begin position="534"/>
        <end position="545"/>
    </location>
</feature>
<dbReference type="InterPro" id="IPR001609">
    <property type="entry name" value="Myosin_head_motor_dom-like"/>
</dbReference>
<proteinExistence type="inferred from homology"/>
<protein>
    <recommendedName>
        <fullName evidence="8">Myosin motor domain-containing protein</fullName>
    </recommendedName>
</protein>
<evidence type="ECO:0000256" key="7">
    <source>
        <dbReference type="SAM" id="MobiDB-lite"/>
    </source>
</evidence>
<evidence type="ECO:0000259" key="8">
    <source>
        <dbReference type="PROSITE" id="PS51456"/>
    </source>
</evidence>
<keyword evidence="2" id="KW-0067">ATP-binding</keyword>
<feature type="region of interest" description="Actin-binding" evidence="6">
    <location>
        <begin position="181"/>
        <end position="203"/>
    </location>
</feature>
<dbReference type="GO" id="GO:0005737">
    <property type="term" value="C:cytoplasm"/>
    <property type="evidence" value="ECO:0007669"/>
    <property type="project" value="TreeGrafter"/>
</dbReference>
<dbReference type="PROSITE" id="PS51456">
    <property type="entry name" value="MYOSIN_MOTOR"/>
    <property type="match status" value="1"/>
</dbReference>
<feature type="compositionally biased region" description="Basic and acidic residues" evidence="7">
    <location>
        <begin position="745"/>
        <end position="759"/>
    </location>
</feature>
<feature type="compositionally biased region" description="Pro residues" evidence="7">
    <location>
        <begin position="473"/>
        <end position="485"/>
    </location>
</feature>
<dbReference type="Gene3D" id="3.40.850.10">
    <property type="entry name" value="Kinesin motor domain"/>
    <property type="match status" value="1"/>
</dbReference>
<evidence type="ECO:0000256" key="3">
    <source>
        <dbReference type="ARBA" id="ARBA00023123"/>
    </source>
</evidence>
<dbReference type="EMBL" id="GIBP01000118">
    <property type="protein sequence ID" value="NDV29087.1"/>
    <property type="molecule type" value="Transcribed_RNA"/>
</dbReference>
<dbReference type="PANTHER" id="PTHR13140">
    <property type="entry name" value="MYOSIN"/>
    <property type="match status" value="1"/>
</dbReference>
<dbReference type="Pfam" id="PF00063">
    <property type="entry name" value="Myosin_head"/>
    <property type="match status" value="1"/>
</dbReference>
<comment type="similarity">
    <text evidence="6">Belongs to the TRAFAC class myosin-kinesin ATPase superfamily. Myosin family.</text>
</comment>
<dbReference type="AlphaFoldDB" id="A0A6B2KWR5"/>
<feature type="compositionally biased region" description="Polar residues" evidence="7">
    <location>
        <begin position="960"/>
        <end position="969"/>
    </location>
</feature>
<evidence type="ECO:0000256" key="1">
    <source>
        <dbReference type="ARBA" id="ARBA00022741"/>
    </source>
</evidence>
<comment type="caution">
    <text evidence="6">Lacks conserved residue(s) required for the propagation of feature annotation.</text>
</comment>
<dbReference type="GO" id="GO:0007015">
    <property type="term" value="P:actin filament organization"/>
    <property type="evidence" value="ECO:0007669"/>
    <property type="project" value="TreeGrafter"/>
</dbReference>
<evidence type="ECO:0000256" key="4">
    <source>
        <dbReference type="ARBA" id="ARBA00023175"/>
    </source>
</evidence>
<dbReference type="PANTHER" id="PTHR13140:SF706">
    <property type="entry name" value="DILUTE CLASS UNCONVENTIONAL MYOSIN, ISOFORM C"/>
    <property type="match status" value="1"/>
</dbReference>
<sequence length="1247" mass="146383">MEQFCINFTNERLHLQFNHHMFKAEQEEYEKENVPWEKITFQDNSGCIDLIEKPGGILAALDEECRLPKGNDDAFLNKITQKHKSNVWFGINPRMPSVFAIKHFAGTVNYTVTSFLTKNKNTLNADVTRAMATSTTVLIAMHYAKDDSEDSKKNFAKRTPVRRETTNANKTTVTQKFRKELADLLKLLEESQRHYIRCIKPNELKVEKNFQPSKVLAQLKSNGVMETVRLRKAGYTLKTPPETFYLRYVFLGIESVSKVPNFLQKYTTQDLWAMGKTKVFLRAALIEKLEDDRQNKLRDKVTSIQRFIRRYNQMAQYRLLLDSWKRKKEEEERKRLEEENRKRLLEEERLRKIEEERKRKEEEELRKQQELERKKQAEEEAKRKQLETLQKQQAEREKKIEEQQLEKDRLEKQRKEEELFRREFPTQKSRERILLAQKNQNSFTSDKISDLPKSPSRIQVMEKKQLFELARKPPSPAQPKTPNPVVPQFTRSPTISPVAIGQRQNHFSALKSIWERKPPPGVSVPNTTPPSSPSIPSLSLSSPRPDLMDEKPDTPRPFSPRDKKLGFGSMSHQPEIGSRRLFPRKMDLDVSFEEEKNEGRVRRDEERRKQEEQRLRAEEEKRQKEEQLRKMEEEERLLKEEKERLRLEEINLRMEEERILKEVELFRKQEEEREAARIAERNRRLEEERLRKLKEEQEMKRKEEERMRQVEEDRMKRGAEWKRLNSPKDATARVEPVTKQQPPPKKQENPVAKAKEDQKIMQDLQNWQVQADKANEELNKSDEFRNMFNSIDFDFSDTSEFNDNVRKRLSDWSMLSNAIKPKSEPVEEPNFDEEINYPTTYKRPTKESDELKDMVNEIQRISQSYSKKRTISKNSNPLAKYTSDEFKKSPTPISRVQDTLTSNNNSPLRYEQPNNDRTWPSTRRVRGTQNSPRLQHSLTSNPIDDNNQAPLPFYMHGVQKGSTRQSTRQVGRLPRFSGRVSQSFNTESEESEESSEVDPVDELRLNATELENMMANFSSTRSGSTTTSESEEENEPLPTIRSRFTPNKTHLRSLVESQSKFKSPARTFQNTEFPPQVEQASNPPQIAQPPTLPQIDPNIPDTGKGTIRNEYIDSLLESATQEDLDSMLSLLENYETEPVETDYNKFDEDPFNPEPADVSSFRRDPNDFTNEVVPQETGVSDEQLYNNFSPEEINEAFAELGLDDFDNWDNENDDIQHKVTSTMHYSDEDFYKHASAILADINSKNPQ</sequence>
<feature type="compositionally biased region" description="Pro residues" evidence="7">
    <location>
        <begin position="519"/>
        <end position="533"/>
    </location>
</feature>
<keyword evidence="3 6" id="KW-0518">Myosin</keyword>
<dbReference type="GO" id="GO:0051015">
    <property type="term" value="F:actin filament binding"/>
    <property type="evidence" value="ECO:0007669"/>
    <property type="project" value="TreeGrafter"/>
</dbReference>
<evidence type="ECO:0000256" key="2">
    <source>
        <dbReference type="ARBA" id="ARBA00022840"/>
    </source>
</evidence>